<evidence type="ECO:0000313" key="4">
    <source>
        <dbReference type="Proteomes" id="UP001364764"/>
    </source>
</evidence>
<evidence type="ECO:0000259" key="2">
    <source>
        <dbReference type="Pfam" id="PF00534"/>
    </source>
</evidence>
<gene>
    <name evidence="3" type="ORF">V6668_28650</name>
</gene>
<evidence type="ECO:0000313" key="3">
    <source>
        <dbReference type="EMBL" id="WWP20342.1"/>
    </source>
</evidence>
<feature type="compositionally biased region" description="Basic and acidic residues" evidence="1">
    <location>
        <begin position="235"/>
        <end position="254"/>
    </location>
</feature>
<accession>A0ABD8ARX2</accession>
<organism evidence="3 4">
    <name type="scientific">Paenibacillus amylolyticus</name>
    <dbReference type="NCBI Taxonomy" id="1451"/>
    <lineage>
        <taxon>Bacteria</taxon>
        <taxon>Bacillati</taxon>
        <taxon>Bacillota</taxon>
        <taxon>Bacilli</taxon>
        <taxon>Bacillales</taxon>
        <taxon>Paenibacillaceae</taxon>
        <taxon>Paenibacillus</taxon>
    </lineage>
</organism>
<reference evidence="3 4" key="1">
    <citation type="submission" date="2024-02" db="EMBL/GenBank/DDBJ databases">
        <title>Complete sequences of two Paenibacillus sp. strains and one Lysinibacillus strain isolated from the environment on STAA medium highlight biotechnological potential.</title>
        <authorList>
            <person name="Attere S.A."/>
            <person name="Piche L.C."/>
            <person name="Intertaglia L."/>
            <person name="Lami R."/>
            <person name="Charette S.J."/>
            <person name="Vincent A.T."/>
        </authorList>
    </citation>
    <scope>NUCLEOTIDE SEQUENCE [LARGE SCALE GENOMIC DNA]</scope>
    <source>
        <strain evidence="3 4">Y5S-7</strain>
    </source>
</reference>
<evidence type="ECO:0000256" key="1">
    <source>
        <dbReference type="SAM" id="MobiDB-lite"/>
    </source>
</evidence>
<dbReference type="InterPro" id="IPR001296">
    <property type="entry name" value="Glyco_trans_1"/>
</dbReference>
<dbReference type="EMBL" id="CP145892">
    <property type="protein sequence ID" value="WWP20342.1"/>
    <property type="molecule type" value="Genomic_DNA"/>
</dbReference>
<dbReference type="Proteomes" id="UP001364764">
    <property type="component" value="Chromosome"/>
</dbReference>
<protein>
    <submittedName>
        <fullName evidence="3">Glycosyltransferase</fullName>
    </submittedName>
</protein>
<dbReference type="CDD" id="cd03801">
    <property type="entry name" value="GT4_PimA-like"/>
    <property type="match status" value="1"/>
</dbReference>
<name>A0ABD8ARX2_PAEAM</name>
<sequence>MGVVSILTHSFTDGYNREFGRVFGGGLERYILDLCSVIRGLGHIPEVHQLSYFEAFQTRTEQIDVFGYSYDMDNVPEAFDRMAAAARGPVIYASCLWQPITYKPGSLGICHGINWDRPGLPLETKQQVAEHIQLALDGLVRIVSVDSHFQTFCRAACTYTDPRQVVLIPNAVDTSYFTPAPPTRTFEQKQEDEWLVAWKNDLASHEENVGAVISGVQAVEGKDGTSGAGANSGKANRDGGGDTDSDQEREGKETVDLHLQLSKRGEVEADGETYRFAHNHRNSKDWATEILVEADAEYQVNGPIQGQVEKKAVDAPAPSPRPIRIIYPRRISMERGIIPMMLAADKLLGAFPDLEIEFAGELVEGSTVGRAFRYWHRTHPHAERIIQRTYDFRDIRGAYHQADIAVIPTVFSEGTSYACLEAMSCGLPVIASNVGGLNDLIQDGFNGLLVPPGEQELTVALVRLVQDRAERERLGIYARETALSYDLARWQSRWSTVLESFLAETGLKEGIRG</sequence>
<feature type="domain" description="Glycosyl transferase family 1" evidence="2">
    <location>
        <begin position="321"/>
        <end position="480"/>
    </location>
</feature>
<dbReference type="Pfam" id="PF00534">
    <property type="entry name" value="Glycos_transf_1"/>
    <property type="match status" value="1"/>
</dbReference>
<dbReference type="AlphaFoldDB" id="A0ABD8ARX2"/>
<dbReference type="PANTHER" id="PTHR12526">
    <property type="entry name" value="GLYCOSYLTRANSFERASE"/>
    <property type="match status" value="1"/>
</dbReference>
<dbReference type="Gene3D" id="3.40.50.2000">
    <property type="entry name" value="Glycogen Phosphorylase B"/>
    <property type="match status" value="1"/>
</dbReference>
<dbReference type="GeneID" id="93479529"/>
<feature type="region of interest" description="Disordered" evidence="1">
    <location>
        <begin position="220"/>
        <end position="254"/>
    </location>
</feature>
<proteinExistence type="predicted"/>
<dbReference type="RefSeq" id="WP_338707268.1">
    <property type="nucleotide sequence ID" value="NZ_CP145892.1"/>
</dbReference>
<dbReference type="SUPFAM" id="SSF53756">
    <property type="entry name" value="UDP-Glycosyltransferase/glycogen phosphorylase"/>
    <property type="match status" value="2"/>
</dbReference>